<protein>
    <submittedName>
        <fullName evidence="1">Uncharacterized protein</fullName>
    </submittedName>
</protein>
<dbReference type="AlphaFoldDB" id="A0A0A9AUW0"/>
<name>A0A0A9AUW0_ARUDO</name>
<accession>A0A0A9AUW0</accession>
<organism evidence="1">
    <name type="scientific">Arundo donax</name>
    <name type="common">Giant reed</name>
    <name type="synonym">Donax arundinaceus</name>
    <dbReference type="NCBI Taxonomy" id="35708"/>
    <lineage>
        <taxon>Eukaryota</taxon>
        <taxon>Viridiplantae</taxon>
        <taxon>Streptophyta</taxon>
        <taxon>Embryophyta</taxon>
        <taxon>Tracheophyta</taxon>
        <taxon>Spermatophyta</taxon>
        <taxon>Magnoliopsida</taxon>
        <taxon>Liliopsida</taxon>
        <taxon>Poales</taxon>
        <taxon>Poaceae</taxon>
        <taxon>PACMAD clade</taxon>
        <taxon>Arundinoideae</taxon>
        <taxon>Arundineae</taxon>
        <taxon>Arundo</taxon>
    </lineage>
</organism>
<evidence type="ECO:0000313" key="1">
    <source>
        <dbReference type="EMBL" id="JAD55529.1"/>
    </source>
</evidence>
<sequence length="63" mass="7220">MVLLHGMEVAVPFLYKTGTATSRKNTNKRYSIRFHPLSQHLLKQIYSFICLAKLSIPRDKGCP</sequence>
<proteinExistence type="predicted"/>
<reference evidence="1" key="1">
    <citation type="submission" date="2014-09" db="EMBL/GenBank/DDBJ databases">
        <authorList>
            <person name="Magalhaes I.L.F."/>
            <person name="Oliveira U."/>
            <person name="Santos F.R."/>
            <person name="Vidigal T.H.D.A."/>
            <person name="Brescovit A.D."/>
            <person name="Santos A.J."/>
        </authorList>
    </citation>
    <scope>NUCLEOTIDE SEQUENCE</scope>
    <source>
        <tissue evidence="1">Shoot tissue taken approximately 20 cm above the soil surface</tissue>
    </source>
</reference>
<reference evidence="1" key="2">
    <citation type="journal article" date="2015" name="Data Brief">
        <title>Shoot transcriptome of the giant reed, Arundo donax.</title>
        <authorList>
            <person name="Barrero R.A."/>
            <person name="Guerrero F.D."/>
            <person name="Moolhuijzen P."/>
            <person name="Goolsby J.A."/>
            <person name="Tidwell J."/>
            <person name="Bellgard S.E."/>
            <person name="Bellgard M.I."/>
        </authorList>
    </citation>
    <scope>NUCLEOTIDE SEQUENCE</scope>
    <source>
        <tissue evidence="1">Shoot tissue taken approximately 20 cm above the soil surface</tissue>
    </source>
</reference>
<dbReference type="EMBL" id="GBRH01242366">
    <property type="protein sequence ID" value="JAD55529.1"/>
    <property type="molecule type" value="Transcribed_RNA"/>
</dbReference>